<feature type="compositionally biased region" description="Low complexity" evidence="1">
    <location>
        <begin position="48"/>
        <end position="61"/>
    </location>
</feature>
<evidence type="ECO:0000256" key="2">
    <source>
        <dbReference type="SAM" id="SignalP"/>
    </source>
</evidence>
<evidence type="ECO:0000313" key="4">
    <source>
        <dbReference type="Proteomes" id="UP000184383"/>
    </source>
</evidence>
<organism evidence="3 4">
    <name type="scientific">Aspergillus wentii DTO 134E9</name>
    <dbReference type="NCBI Taxonomy" id="1073089"/>
    <lineage>
        <taxon>Eukaryota</taxon>
        <taxon>Fungi</taxon>
        <taxon>Dikarya</taxon>
        <taxon>Ascomycota</taxon>
        <taxon>Pezizomycotina</taxon>
        <taxon>Eurotiomycetes</taxon>
        <taxon>Eurotiomycetidae</taxon>
        <taxon>Eurotiales</taxon>
        <taxon>Aspergillaceae</taxon>
        <taxon>Aspergillus</taxon>
        <taxon>Aspergillus subgen. Cremei</taxon>
    </lineage>
</organism>
<accession>A0A1L9RNP4</accession>
<dbReference type="AlphaFoldDB" id="A0A1L9RNP4"/>
<feature type="compositionally biased region" description="Polar residues" evidence="1">
    <location>
        <begin position="35"/>
        <end position="47"/>
    </location>
</feature>
<dbReference type="GeneID" id="63748642"/>
<evidence type="ECO:0000313" key="3">
    <source>
        <dbReference type="EMBL" id="OJJ36512.1"/>
    </source>
</evidence>
<protein>
    <submittedName>
        <fullName evidence="3">Uncharacterized protein</fullName>
    </submittedName>
</protein>
<proteinExistence type="predicted"/>
<keyword evidence="4" id="KW-1185">Reference proteome</keyword>
<dbReference type="Proteomes" id="UP000184383">
    <property type="component" value="Unassembled WGS sequence"/>
</dbReference>
<feature type="signal peptide" evidence="2">
    <location>
        <begin position="1"/>
        <end position="19"/>
    </location>
</feature>
<dbReference type="RefSeq" id="XP_040690188.1">
    <property type="nucleotide sequence ID" value="XM_040832794.1"/>
</dbReference>
<keyword evidence="2" id="KW-0732">Signal</keyword>
<sequence>MKAFTALAAFAALCAPAAAFGNSTAPWGNYTVHANSTRPAPSTFSTHPASSSVVPSATPTPECDPSEHHKTGGPPFGPACKTPPGWIKNGRPTAPANGYYDHHPQN</sequence>
<evidence type="ECO:0000256" key="1">
    <source>
        <dbReference type="SAM" id="MobiDB-lite"/>
    </source>
</evidence>
<dbReference type="VEuPathDB" id="FungiDB:ASPWEDRAFT_25976"/>
<reference evidence="4" key="1">
    <citation type="journal article" date="2017" name="Genome Biol.">
        <title>Comparative genomics reveals high biological diversity and specific adaptations in the industrially and medically important fungal genus Aspergillus.</title>
        <authorList>
            <person name="de Vries R.P."/>
            <person name="Riley R."/>
            <person name="Wiebenga A."/>
            <person name="Aguilar-Osorio G."/>
            <person name="Amillis S."/>
            <person name="Uchima C.A."/>
            <person name="Anderluh G."/>
            <person name="Asadollahi M."/>
            <person name="Askin M."/>
            <person name="Barry K."/>
            <person name="Battaglia E."/>
            <person name="Bayram O."/>
            <person name="Benocci T."/>
            <person name="Braus-Stromeyer S.A."/>
            <person name="Caldana C."/>
            <person name="Canovas D."/>
            <person name="Cerqueira G.C."/>
            <person name="Chen F."/>
            <person name="Chen W."/>
            <person name="Choi C."/>
            <person name="Clum A."/>
            <person name="Dos Santos R.A."/>
            <person name="Damasio A.R."/>
            <person name="Diallinas G."/>
            <person name="Emri T."/>
            <person name="Fekete E."/>
            <person name="Flipphi M."/>
            <person name="Freyberg S."/>
            <person name="Gallo A."/>
            <person name="Gournas C."/>
            <person name="Habgood R."/>
            <person name="Hainaut M."/>
            <person name="Harispe M.L."/>
            <person name="Henrissat B."/>
            <person name="Hilden K.S."/>
            <person name="Hope R."/>
            <person name="Hossain A."/>
            <person name="Karabika E."/>
            <person name="Karaffa L."/>
            <person name="Karanyi Z."/>
            <person name="Krasevec N."/>
            <person name="Kuo A."/>
            <person name="Kusch H."/>
            <person name="LaButti K."/>
            <person name="Lagendijk E.L."/>
            <person name="Lapidus A."/>
            <person name="Levasseur A."/>
            <person name="Lindquist E."/>
            <person name="Lipzen A."/>
            <person name="Logrieco A.F."/>
            <person name="MacCabe A."/>
            <person name="Maekelae M.R."/>
            <person name="Malavazi I."/>
            <person name="Melin P."/>
            <person name="Meyer V."/>
            <person name="Mielnichuk N."/>
            <person name="Miskei M."/>
            <person name="Molnar A.P."/>
            <person name="Mule G."/>
            <person name="Ngan C.Y."/>
            <person name="Orejas M."/>
            <person name="Orosz E."/>
            <person name="Ouedraogo J.P."/>
            <person name="Overkamp K.M."/>
            <person name="Park H.-S."/>
            <person name="Perrone G."/>
            <person name="Piumi F."/>
            <person name="Punt P.J."/>
            <person name="Ram A.F."/>
            <person name="Ramon A."/>
            <person name="Rauscher S."/>
            <person name="Record E."/>
            <person name="Riano-Pachon D.M."/>
            <person name="Robert V."/>
            <person name="Roehrig J."/>
            <person name="Ruller R."/>
            <person name="Salamov A."/>
            <person name="Salih N.S."/>
            <person name="Samson R.A."/>
            <person name="Sandor E."/>
            <person name="Sanguinetti M."/>
            <person name="Schuetze T."/>
            <person name="Sepcic K."/>
            <person name="Shelest E."/>
            <person name="Sherlock G."/>
            <person name="Sophianopoulou V."/>
            <person name="Squina F.M."/>
            <person name="Sun H."/>
            <person name="Susca A."/>
            <person name="Todd R.B."/>
            <person name="Tsang A."/>
            <person name="Unkles S.E."/>
            <person name="van de Wiele N."/>
            <person name="van Rossen-Uffink D."/>
            <person name="Oliveira J.V."/>
            <person name="Vesth T.C."/>
            <person name="Visser J."/>
            <person name="Yu J.-H."/>
            <person name="Zhou M."/>
            <person name="Andersen M.R."/>
            <person name="Archer D.B."/>
            <person name="Baker S.E."/>
            <person name="Benoit I."/>
            <person name="Brakhage A.A."/>
            <person name="Braus G.H."/>
            <person name="Fischer R."/>
            <person name="Frisvad J.C."/>
            <person name="Goldman G.H."/>
            <person name="Houbraken J."/>
            <person name="Oakley B."/>
            <person name="Pocsi I."/>
            <person name="Scazzocchio C."/>
            <person name="Seiboth B."/>
            <person name="vanKuyk P.A."/>
            <person name="Wortman J."/>
            <person name="Dyer P.S."/>
            <person name="Grigoriev I.V."/>
        </authorList>
    </citation>
    <scope>NUCLEOTIDE SEQUENCE [LARGE SCALE GENOMIC DNA]</scope>
    <source>
        <strain evidence="4">DTO 134E9</strain>
    </source>
</reference>
<feature type="region of interest" description="Disordered" evidence="1">
    <location>
        <begin position="35"/>
        <end position="106"/>
    </location>
</feature>
<feature type="chain" id="PRO_5012115039" evidence="2">
    <location>
        <begin position="20"/>
        <end position="106"/>
    </location>
</feature>
<dbReference type="EMBL" id="KV878211">
    <property type="protein sequence ID" value="OJJ36512.1"/>
    <property type="molecule type" value="Genomic_DNA"/>
</dbReference>
<name>A0A1L9RNP4_ASPWE</name>
<gene>
    <name evidence="3" type="ORF">ASPWEDRAFT_25976</name>
</gene>
<dbReference type="OrthoDB" id="10577181at2759"/>